<dbReference type="RefSeq" id="WP_303907340.1">
    <property type="nucleotide sequence ID" value="NZ_DYXC01000127.1"/>
</dbReference>
<gene>
    <name evidence="3" type="ORF">K8V32_11240</name>
</gene>
<dbReference type="EMBL" id="DYXC01000127">
    <property type="protein sequence ID" value="HJF15355.1"/>
    <property type="molecule type" value="Genomic_DNA"/>
</dbReference>
<feature type="region of interest" description="Disordered" evidence="1">
    <location>
        <begin position="227"/>
        <end position="252"/>
    </location>
</feature>
<organism evidence="3 4">
    <name type="scientific">Enteractinococcus helveticum</name>
    <dbReference type="NCBI Taxonomy" id="1837282"/>
    <lineage>
        <taxon>Bacteria</taxon>
        <taxon>Bacillati</taxon>
        <taxon>Actinomycetota</taxon>
        <taxon>Actinomycetes</taxon>
        <taxon>Micrococcales</taxon>
        <taxon>Micrococcaceae</taxon>
    </lineage>
</organism>
<dbReference type="AlphaFoldDB" id="A0A921FP56"/>
<evidence type="ECO:0000256" key="1">
    <source>
        <dbReference type="SAM" id="MobiDB-lite"/>
    </source>
</evidence>
<comment type="caution">
    <text evidence="3">The sequence shown here is derived from an EMBL/GenBank/DDBJ whole genome shotgun (WGS) entry which is preliminary data.</text>
</comment>
<name>A0A921FP56_9MICC</name>
<sequence>MSRINQIHAVHPAPVVAILVDGGFYRRRAAKLFGHKDPKARAEELMEYCRRHIRNHGSRLYRIFYYDCPPSDKVIYHPLTKQQVNLAKSDDYKWMHSFHRELTKKRKLALRMGENLETQDGFQLKTKPLKEILSGKLELAHLTERDFYLDITQKGVDMRIGLDIASLTANNYVNQIVMISGDSDFVPAAKHARRTGIDFILDPMWARISDSLHEHIDGLYGPVARPPKHEDDPLHVSNTKVIAQPEDDDATL</sequence>
<evidence type="ECO:0000313" key="3">
    <source>
        <dbReference type="EMBL" id="HJF15355.1"/>
    </source>
</evidence>
<dbReference type="Proteomes" id="UP000703315">
    <property type="component" value="Unassembled WGS sequence"/>
</dbReference>
<feature type="domain" description="NYN" evidence="2">
    <location>
        <begin position="123"/>
        <end position="199"/>
    </location>
</feature>
<evidence type="ECO:0000259" key="2">
    <source>
        <dbReference type="Pfam" id="PF01936"/>
    </source>
</evidence>
<reference evidence="3" key="1">
    <citation type="journal article" date="2021" name="PeerJ">
        <title>Extensive microbial diversity within the chicken gut microbiome revealed by metagenomics and culture.</title>
        <authorList>
            <person name="Gilroy R."/>
            <person name="Ravi A."/>
            <person name="Getino M."/>
            <person name="Pursley I."/>
            <person name="Horton D.L."/>
            <person name="Alikhan N.F."/>
            <person name="Baker D."/>
            <person name="Gharbi K."/>
            <person name="Hall N."/>
            <person name="Watson M."/>
            <person name="Adriaenssens E.M."/>
            <person name="Foster-Nyarko E."/>
            <person name="Jarju S."/>
            <person name="Secka A."/>
            <person name="Antonio M."/>
            <person name="Oren A."/>
            <person name="Chaudhuri R.R."/>
            <person name="La Ragione R."/>
            <person name="Hildebrand F."/>
            <person name="Pallen M.J."/>
        </authorList>
    </citation>
    <scope>NUCLEOTIDE SEQUENCE</scope>
    <source>
        <strain evidence="3">ChiHjej13B12-14962</strain>
    </source>
</reference>
<dbReference type="Gene3D" id="3.40.50.1010">
    <property type="entry name" value="5'-nuclease"/>
    <property type="match status" value="1"/>
</dbReference>
<dbReference type="Pfam" id="PF01936">
    <property type="entry name" value="NYN"/>
    <property type="match status" value="1"/>
</dbReference>
<reference evidence="3" key="2">
    <citation type="submission" date="2021-09" db="EMBL/GenBank/DDBJ databases">
        <authorList>
            <person name="Gilroy R."/>
        </authorList>
    </citation>
    <scope>NUCLEOTIDE SEQUENCE</scope>
    <source>
        <strain evidence="3">ChiHjej13B12-14962</strain>
    </source>
</reference>
<accession>A0A921FP56</accession>
<dbReference type="GO" id="GO:0004540">
    <property type="term" value="F:RNA nuclease activity"/>
    <property type="evidence" value="ECO:0007669"/>
    <property type="project" value="InterPro"/>
</dbReference>
<dbReference type="InterPro" id="IPR021139">
    <property type="entry name" value="NYN"/>
</dbReference>
<evidence type="ECO:0000313" key="4">
    <source>
        <dbReference type="Proteomes" id="UP000703315"/>
    </source>
</evidence>
<protein>
    <submittedName>
        <fullName evidence="3">NYN domain-containing protein</fullName>
    </submittedName>
</protein>
<dbReference type="CDD" id="cd18722">
    <property type="entry name" value="PIN_NicB-like"/>
    <property type="match status" value="1"/>
</dbReference>
<proteinExistence type="predicted"/>